<keyword evidence="2" id="KW-1185">Reference proteome</keyword>
<dbReference type="AlphaFoldDB" id="A0A1D9ML50"/>
<sequence>MNLEVSDRIFRVEDSTQEPWPQGFLAVNTFAFSPLQSAMLWLFSRFPEAFTGANQGFFRGVPDTAGANFHGRIVT</sequence>
<evidence type="ECO:0000313" key="1">
    <source>
        <dbReference type="EMBL" id="AOZ73022.1"/>
    </source>
</evidence>
<name>A0A1D9ML50_9ACTO</name>
<dbReference type="STRING" id="1912795.BK816_06750"/>
<dbReference type="Proteomes" id="UP000176288">
    <property type="component" value="Chromosome"/>
</dbReference>
<proteinExistence type="predicted"/>
<organism evidence="1 2">
    <name type="scientific">Boudabousia tangfeifanii</name>
    <dbReference type="NCBI Taxonomy" id="1912795"/>
    <lineage>
        <taxon>Bacteria</taxon>
        <taxon>Bacillati</taxon>
        <taxon>Actinomycetota</taxon>
        <taxon>Actinomycetes</taxon>
        <taxon>Actinomycetales</taxon>
        <taxon>Actinomycetaceae</taxon>
        <taxon>Boudabousia</taxon>
    </lineage>
</organism>
<dbReference type="KEGG" id="avu:BK816_06750"/>
<dbReference type="EMBL" id="CP017812">
    <property type="protein sequence ID" value="AOZ73022.1"/>
    <property type="molecule type" value="Genomic_DNA"/>
</dbReference>
<accession>A0A1D9ML50</accession>
<gene>
    <name evidence="1" type="ORF">BK816_06750</name>
</gene>
<protein>
    <submittedName>
        <fullName evidence="1">Uncharacterized protein</fullName>
    </submittedName>
</protein>
<evidence type="ECO:0000313" key="2">
    <source>
        <dbReference type="Proteomes" id="UP000176288"/>
    </source>
</evidence>
<reference evidence="1 2" key="1">
    <citation type="submission" date="2016-10" db="EMBL/GenBank/DDBJ databases">
        <title>Actinomyces aegypiusis sp. nov., isolated from the Aegypius monachus in Qinghai Tibet Plateau China.</title>
        <authorList>
            <person name="Wang Y."/>
        </authorList>
    </citation>
    <scope>NUCLEOTIDE SEQUENCE [LARGE SCALE GENOMIC DNA]</scope>
    <source>
        <strain evidence="1 2">VUL4_3</strain>
    </source>
</reference>